<dbReference type="CDD" id="cd07302">
    <property type="entry name" value="CHD"/>
    <property type="match status" value="1"/>
</dbReference>
<dbReference type="InterPro" id="IPR001054">
    <property type="entry name" value="A/G_cyclase"/>
</dbReference>
<keyword evidence="4" id="KW-1185">Reference proteome</keyword>
<dbReference type="Pfam" id="PF05226">
    <property type="entry name" value="CHASE2"/>
    <property type="match status" value="1"/>
</dbReference>
<dbReference type="SMART" id="SM00044">
    <property type="entry name" value="CYCc"/>
    <property type="match status" value="1"/>
</dbReference>
<sequence length="615" mass="67310">MRRSAITKWLALFVLQGLLLCIVMLFPHQARELEAALEDRRIQLLQPASLPTDPRIALIDIDDSTLEQEGRWPWSRDRIAVLIERILDQQPALVGIDILFPDHSSSSENLATVLNDHRITTSLVWAPSSVPPRGRLPHQVTCTQGCGALPRIGSWINNFSSLEGLEQAHITPITDPDGKVRRLFPLVCHSDVCIEALALSLMRQLMGSPPEYRLSKSGKLISSDNVIQIPLETDASARIPWYSSSGAVPWISAKAVLNDTVPEGFLQGRVLILGSSAVGLHDRISTPVAADFPAMEAHALLLQGMLDQQVWITAKASWPISALAALLAAILTTGLLLRQQPLLATLFACAVNTLWFGFALWQQQQGLFWPLLPMLAASLSTLALLIPWTALDALHARDILQHQFSHYVAPQVMARIQRQPNQIIGAEPERRLMTVMFADLRNFSAYAANIEPEALAEILQVIMDRLTRTIHQHGGTVDKYIGDAVMAFWGAPLADADHARHAIMAGQALCREMNDISQEYGLPLELSVGINSGEVVVGELGSTHRRSYTLIGAPVNLAAHLEAATRQTPTPILIGEGTQALLPTAHWPQALQLSLSSHSAPVRAWGISPEAQVLT</sequence>
<dbReference type="SMART" id="SM01080">
    <property type="entry name" value="CHASE2"/>
    <property type="match status" value="1"/>
</dbReference>
<dbReference type="GO" id="GO:0035556">
    <property type="term" value="P:intracellular signal transduction"/>
    <property type="evidence" value="ECO:0007669"/>
    <property type="project" value="InterPro"/>
</dbReference>
<dbReference type="InterPro" id="IPR050697">
    <property type="entry name" value="Adenylyl/Guanylyl_Cyclase_3/4"/>
</dbReference>
<organism evidence="3 4">
    <name type="scientific">Marinobacterium stanieri</name>
    <dbReference type="NCBI Taxonomy" id="49186"/>
    <lineage>
        <taxon>Bacteria</taxon>
        <taxon>Pseudomonadati</taxon>
        <taxon>Pseudomonadota</taxon>
        <taxon>Gammaproteobacteria</taxon>
        <taxon>Oceanospirillales</taxon>
        <taxon>Oceanospirillaceae</taxon>
        <taxon>Marinobacterium</taxon>
    </lineage>
</organism>
<dbReference type="InterPro" id="IPR007890">
    <property type="entry name" value="CHASE2"/>
</dbReference>
<dbReference type="Gene3D" id="3.30.70.1230">
    <property type="entry name" value="Nucleotide cyclase"/>
    <property type="match status" value="1"/>
</dbReference>
<feature type="transmembrane region" description="Helical" evidence="1">
    <location>
        <begin position="342"/>
        <end position="361"/>
    </location>
</feature>
<proteinExistence type="predicted"/>
<dbReference type="AlphaFoldDB" id="A0A1N6WCA5"/>
<keyword evidence="1" id="KW-1133">Transmembrane helix</keyword>
<accession>A0A1N6WCA5</accession>
<evidence type="ECO:0000313" key="4">
    <source>
        <dbReference type="Proteomes" id="UP000186895"/>
    </source>
</evidence>
<dbReference type="GO" id="GO:0004016">
    <property type="term" value="F:adenylate cyclase activity"/>
    <property type="evidence" value="ECO:0007669"/>
    <property type="project" value="UniProtKB-ARBA"/>
</dbReference>
<dbReference type="PANTHER" id="PTHR43081:SF1">
    <property type="entry name" value="ADENYLATE CYCLASE, TERMINAL-DIFFERENTIATION SPECIFIC"/>
    <property type="match status" value="1"/>
</dbReference>
<feature type="transmembrane region" description="Helical" evidence="1">
    <location>
        <begin position="367"/>
        <end position="391"/>
    </location>
</feature>
<dbReference type="InterPro" id="IPR029787">
    <property type="entry name" value="Nucleotide_cyclase"/>
</dbReference>
<dbReference type="STRING" id="49186.SAMN05421647_11082"/>
<dbReference type="Pfam" id="PF00211">
    <property type="entry name" value="Guanylate_cyc"/>
    <property type="match status" value="1"/>
</dbReference>
<name>A0A1N6WCA5_9GAMM</name>
<gene>
    <name evidence="3" type="ORF">SAMN05421647_11082</name>
</gene>
<dbReference type="SUPFAM" id="SSF55073">
    <property type="entry name" value="Nucleotide cyclase"/>
    <property type="match status" value="1"/>
</dbReference>
<keyword evidence="1" id="KW-0812">Transmembrane</keyword>
<dbReference type="RefSeq" id="WP_076465284.1">
    <property type="nucleotide sequence ID" value="NZ_FTMN01000010.1"/>
</dbReference>
<dbReference type="GO" id="GO:0009190">
    <property type="term" value="P:cyclic nucleotide biosynthetic process"/>
    <property type="evidence" value="ECO:0007669"/>
    <property type="project" value="InterPro"/>
</dbReference>
<keyword evidence="1" id="KW-0472">Membrane</keyword>
<feature type="domain" description="Guanylate cyclase" evidence="2">
    <location>
        <begin position="434"/>
        <end position="562"/>
    </location>
</feature>
<evidence type="ECO:0000313" key="3">
    <source>
        <dbReference type="EMBL" id="SIQ87767.1"/>
    </source>
</evidence>
<evidence type="ECO:0000256" key="1">
    <source>
        <dbReference type="SAM" id="Phobius"/>
    </source>
</evidence>
<dbReference type="PANTHER" id="PTHR43081">
    <property type="entry name" value="ADENYLATE CYCLASE, TERMINAL-DIFFERENTIATION SPECIFIC-RELATED"/>
    <property type="match status" value="1"/>
</dbReference>
<evidence type="ECO:0000259" key="2">
    <source>
        <dbReference type="PROSITE" id="PS50125"/>
    </source>
</evidence>
<reference evidence="3 4" key="1">
    <citation type="submission" date="2017-01" db="EMBL/GenBank/DDBJ databases">
        <authorList>
            <person name="Mah S.A."/>
            <person name="Swanson W.J."/>
            <person name="Moy G.W."/>
            <person name="Vacquier V.D."/>
        </authorList>
    </citation>
    <scope>NUCLEOTIDE SEQUENCE [LARGE SCALE GENOMIC DNA]</scope>
    <source>
        <strain evidence="3 4">DSM 7027</strain>
    </source>
</reference>
<protein>
    <submittedName>
        <fullName evidence="3">Adenylate cyclase</fullName>
    </submittedName>
</protein>
<dbReference type="PROSITE" id="PS50125">
    <property type="entry name" value="GUANYLATE_CYCLASE_2"/>
    <property type="match status" value="1"/>
</dbReference>
<dbReference type="EMBL" id="FTMN01000010">
    <property type="protein sequence ID" value="SIQ87767.1"/>
    <property type="molecule type" value="Genomic_DNA"/>
</dbReference>
<dbReference type="Proteomes" id="UP000186895">
    <property type="component" value="Unassembled WGS sequence"/>
</dbReference>